<dbReference type="OrthoDB" id="336240at2759"/>
<dbReference type="Proteomes" id="UP000799441">
    <property type="component" value="Unassembled WGS sequence"/>
</dbReference>
<comment type="caution">
    <text evidence="1">The sequence shown here is derived from an EMBL/GenBank/DDBJ whole genome shotgun (WGS) entry which is preliminary data.</text>
</comment>
<gene>
    <name evidence="1" type="ORF">K431DRAFT_208395</name>
</gene>
<sequence length="221" mass="24818">GFIRITNVPFAVTRNEIIAHLGRSARIMNLPPASPYFSVHIMMERMTGKTMDVFVEVADADEARHIVMSSNRRAANLRTPKLGDRVVSMELSTQEEFMGALFSKAKDTTWVGAMPHVEYKSEEVRPGVWTQGFRGFLQPDEINMFVKFATSPLRYPWYACQHVFLNERKLLCEATNVLIKTLAQTLNGGGRACPPQLTHALLQEVVLAAMTCAGFNERQKA</sequence>
<evidence type="ECO:0000313" key="2">
    <source>
        <dbReference type="Proteomes" id="UP000799441"/>
    </source>
</evidence>
<evidence type="ECO:0000313" key="1">
    <source>
        <dbReference type="EMBL" id="KAF2719444.1"/>
    </source>
</evidence>
<reference evidence="1" key="1">
    <citation type="journal article" date="2020" name="Stud. Mycol.">
        <title>101 Dothideomycetes genomes: a test case for predicting lifestyles and emergence of pathogens.</title>
        <authorList>
            <person name="Haridas S."/>
            <person name="Albert R."/>
            <person name="Binder M."/>
            <person name="Bloem J."/>
            <person name="Labutti K."/>
            <person name="Salamov A."/>
            <person name="Andreopoulos B."/>
            <person name="Baker S."/>
            <person name="Barry K."/>
            <person name="Bills G."/>
            <person name="Bluhm B."/>
            <person name="Cannon C."/>
            <person name="Castanera R."/>
            <person name="Culley D."/>
            <person name="Daum C."/>
            <person name="Ezra D."/>
            <person name="Gonzalez J."/>
            <person name="Henrissat B."/>
            <person name="Kuo A."/>
            <person name="Liang C."/>
            <person name="Lipzen A."/>
            <person name="Lutzoni F."/>
            <person name="Magnuson J."/>
            <person name="Mondo S."/>
            <person name="Nolan M."/>
            <person name="Ohm R."/>
            <person name="Pangilinan J."/>
            <person name="Park H.-J."/>
            <person name="Ramirez L."/>
            <person name="Alfaro M."/>
            <person name="Sun H."/>
            <person name="Tritt A."/>
            <person name="Yoshinaga Y."/>
            <person name="Zwiers L.-H."/>
            <person name="Turgeon B."/>
            <person name="Goodwin S."/>
            <person name="Spatafora J."/>
            <person name="Crous P."/>
            <person name="Grigoriev I."/>
        </authorList>
    </citation>
    <scope>NUCLEOTIDE SEQUENCE</scope>
    <source>
        <strain evidence="1">CBS 116435</strain>
    </source>
</reference>
<name>A0A9P4UMC6_9PEZI</name>
<feature type="non-terminal residue" evidence="1">
    <location>
        <position position="221"/>
    </location>
</feature>
<dbReference type="Gene3D" id="3.30.70.330">
    <property type="match status" value="1"/>
</dbReference>
<protein>
    <submittedName>
        <fullName evidence="1">Uncharacterized protein</fullName>
    </submittedName>
</protein>
<dbReference type="AlphaFoldDB" id="A0A9P4UMC6"/>
<organism evidence="1 2">
    <name type="scientific">Polychaeton citri CBS 116435</name>
    <dbReference type="NCBI Taxonomy" id="1314669"/>
    <lineage>
        <taxon>Eukaryota</taxon>
        <taxon>Fungi</taxon>
        <taxon>Dikarya</taxon>
        <taxon>Ascomycota</taxon>
        <taxon>Pezizomycotina</taxon>
        <taxon>Dothideomycetes</taxon>
        <taxon>Dothideomycetidae</taxon>
        <taxon>Capnodiales</taxon>
        <taxon>Capnodiaceae</taxon>
        <taxon>Polychaeton</taxon>
    </lineage>
</organism>
<dbReference type="EMBL" id="MU003811">
    <property type="protein sequence ID" value="KAF2719444.1"/>
    <property type="molecule type" value="Genomic_DNA"/>
</dbReference>
<proteinExistence type="predicted"/>
<keyword evidence="2" id="KW-1185">Reference proteome</keyword>
<feature type="non-terminal residue" evidence="1">
    <location>
        <position position="1"/>
    </location>
</feature>
<dbReference type="InterPro" id="IPR012677">
    <property type="entry name" value="Nucleotide-bd_a/b_plait_sf"/>
</dbReference>
<accession>A0A9P4UMC6</accession>